<keyword evidence="1" id="KW-0245">EGF-like domain</keyword>
<comment type="caution">
    <text evidence="4">The sequence shown here is derived from an EMBL/GenBank/DDBJ whole genome shotgun (WGS) entry which is preliminary data.</text>
</comment>
<organism evidence="4 5">
    <name type="scientific">Pocillopora meandrina</name>
    <dbReference type="NCBI Taxonomy" id="46732"/>
    <lineage>
        <taxon>Eukaryota</taxon>
        <taxon>Metazoa</taxon>
        <taxon>Cnidaria</taxon>
        <taxon>Anthozoa</taxon>
        <taxon>Hexacorallia</taxon>
        <taxon>Scleractinia</taxon>
        <taxon>Astrocoeniina</taxon>
        <taxon>Pocilloporidae</taxon>
        <taxon>Pocillopora</taxon>
    </lineage>
</organism>
<accession>A0AAU9X6U6</accession>
<evidence type="ECO:0000313" key="5">
    <source>
        <dbReference type="Proteomes" id="UP001159428"/>
    </source>
</evidence>
<dbReference type="InterPro" id="IPR000742">
    <property type="entry name" value="EGF"/>
</dbReference>
<evidence type="ECO:0000313" key="4">
    <source>
        <dbReference type="EMBL" id="CAH3137362.1"/>
    </source>
</evidence>
<dbReference type="AlphaFoldDB" id="A0AAU9X6U6"/>
<dbReference type="PROSITE" id="PS50026">
    <property type="entry name" value="EGF_3"/>
    <property type="match status" value="1"/>
</dbReference>
<comment type="caution">
    <text evidence="1">Lacks conserved residue(s) required for the propagation of feature annotation.</text>
</comment>
<dbReference type="Pfam" id="PF00008">
    <property type="entry name" value="EGF"/>
    <property type="match status" value="1"/>
</dbReference>
<protein>
    <recommendedName>
        <fullName evidence="6">EGF-like domain-containing protein</fullName>
    </recommendedName>
</protein>
<gene>
    <name evidence="4" type="ORF">PMEA_00018042</name>
</gene>
<feature type="non-terminal residue" evidence="4">
    <location>
        <position position="1"/>
    </location>
</feature>
<feature type="domain" description="EGF-like" evidence="2">
    <location>
        <begin position="84"/>
        <end position="124"/>
    </location>
</feature>
<evidence type="ECO:0000256" key="1">
    <source>
        <dbReference type="PROSITE-ProRule" id="PRU00076"/>
    </source>
</evidence>
<keyword evidence="1" id="KW-1015">Disulfide bond</keyword>
<proteinExistence type="predicted"/>
<evidence type="ECO:0000259" key="3">
    <source>
        <dbReference type="PROSITE" id="PS50948"/>
    </source>
</evidence>
<feature type="disulfide bond" evidence="1">
    <location>
        <begin position="93"/>
        <end position="110"/>
    </location>
</feature>
<feature type="domain" description="Apple" evidence="3">
    <location>
        <begin position="2"/>
        <end position="88"/>
    </location>
</feature>
<reference evidence="4 5" key="1">
    <citation type="submission" date="2022-05" db="EMBL/GenBank/DDBJ databases">
        <authorList>
            <consortium name="Genoscope - CEA"/>
            <person name="William W."/>
        </authorList>
    </citation>
    <scope>NUCLEOTIDE SEQUENCE [LARGE SCALE GENOMIC DNA]</scope>
</reference>
<name>A0AAU9X6U6_9CNID</name>
<keyword evidence="5" id="KW-1185">Reference proteome</keyword>
<evidence type="ECO:0000259" key="2">
    <source>
        <dbReference type="PROSITE" id="PS50026"/>
    </source>
</evidence>
<dbReference type="SUPFAM" id="SSF57196">
    <property type="entry name" value="EGF/Laminin"/>
    <property type="match status" value="1"/>
</dbReference>
<sequence length="175" mass="19888">SCRSLLFTTFPKPGFRLENHTLRTIEVVNEDLCRFQCYLEPNCVSYNFCEIKQLSGKHECDLNNATIEHDEDLVKNESYIYRGAENACKKNPCKNNATCQAGFTDRNYQCLCVDGSGFKGHNCDEGKKSYTFISIANHMISITSFARSSPKLYFFWVIGQTYLKGISTIQSLASQ</sequence>
<dbReference type="PROSITE" id="PS50948">
    <property type="entry name" value="PAN"/>
    <property type="match status" value="1"/>
</dbReference>
<evidence type="ECO:0008006" key="6">
    <source>
        <dbReference type="Google" id="ProtNLM"/>
    </source>
</evidence>
<dbReference type="SMART" id="SM00181">
    <property type="entry name" value="EGF"/>
    <property type="match status" value="1"/>
</dbReference>
<dbReference type="Proteomes" id="UP001159428">
    <property type="component" value="Unassembled WGS sequence"/>
</dbReference>
<dbReference type="InterPro" id="IPR003609">
    <property type="entry name" value="Pan_app"/>
</dbReference>
<dbReference type="Gene3D" id="2.10.25.10">
    <property type="entry name" value="Laminin"/>
    <property type="match status" value="1"/>
</dbReference>
<dbReference type="EMBL" id="CALNXJ010000031">
    <property type="protein sequence ID" value="CAH3137362.1"/>
    <property type="molecule type" value="Genomic_DNA"/>
</dbReference>